<organism evidence="1 2">
    <name type="scientific">Pleurodeles waltl</name>
    <name type="common">Iberian ribbed newt</name>
    <dbReference type="NCBI Taxonomy" id="8319"/>
    <lineage>
        <taxon>Eukaryota</taxon>
        <taxon>Metazoa</taxon>
        <taxon>Chordata</taxon>
        <taxon>Craniata</taxon>
        <taxon>Vertebrata</taxon>
        <taxon>Euteleostomi</taxon>
        <taxon>Amphibia</taxon>
        <taxon>Batrachia</taxon>
        <taxon>Caudata</taxon>
        <taxon>Salamandroidea</taxon>
        <taxon>Salamandridae</taxon>
        <taxon>Pleurodelinae</taxon>
        <taxon>Pleurodeles</taxon>
    </lineage>
</organism>
<proteinExistence type="predicted"/>
<sequence length="89" mass="9758">MPPVVSNCTGSERAGRVLCCAEQNLRKLRDVACELLRGARALLPAVHFAVESALYSAASPAGRPSAWDSNLKFKRAAYVLLSWYHRLCP</sequence>
<dbReference type="Proteomes" id="UP001066276">
    <property type="component" value="Chromosome 5"/>
</dbReference>
<protein>
    <submittedName>
        <fullName evidence="1">Uncharacterized protein</fullName>
    </submittedName>
</protein>
<gene>
    <name evidence="1" type="ORF">NDU88_009845</name>
</gene>
<evidence type="ECO:0000313" key="2">
    <source>
        <dbReference type="Proteomes" id="UP001066276"/>
    </source>
</evidence>
<accession>A0AAV7S1K5</accession>
<keyword evidence="2" id="KW-1185">Reference proteome</keyword>
<evidence type="ECO:0000313" key="1">
    <source>
        <dbReference type="EMBL" id="KAJ1157130.1"/>
    </source>
</evidence>
<reference evidence="1" key="1">
    <citation type="journal article" date="2022" name="bioRxiv">
        <title>Sequencing and chromosome-scale assembly of the giantPleurodeles waltlgenome.</title>
        <authorList>
            <person name="Brown T."/>
            <person name="Elewa A."/>
            <person name="Iarovenko S."/>
            <person name="Subramanian E."/>
            <person name="Araus A.J."/>
            <person name="Petzold A."/>
            <person name="Susuki M."/>
            <person name="Suzuki K.-i.T."/>
            <person name="Hayashi T."/>
            <person name="Toyoda A."/>
            <person name="Oliveira C."/>
            <person name="Osipova E."/>
            <person name="Leigh N.D."/>
            <person name="Simon A."/>
            <person name="Yun M.H."/>
        </authorList>
    </citation>
    <scope>NUCLEOTIDE SEQUENCE</scope>
    <source>
        <strain evidence="1">20211129_DDA</strain>
        <tissue evidence="1">Liver</tissue>
    </source>
</reference>
<name>A0AAV7S1K5_PLEWA</name>
<dbReference type="AlphaFoldDB" id="A0AAV7S1K5"/>
<dbReference type="EMBL" id="JANPWB010000009">
    <property type="protein sequence ID" value="KAJ1157130.1"/>
    <property type="molecule type" value="Genomic_DNA"/>
</dbReference>
<comment type="caution">
    <text evidence="1">The sequence shown here is derived from an EMBL/GenBank/DDBJ whole genome shotgun (WGS) entry which is preliminary data.</text>
</comment>